<gene>
    <name evidence="2" type="ORF">OS493_035684</name>
</gene>
<keyword evidence="1" id="KW-0732">Signal</keyword>
<proteinExistence type="predicted"/>
<feature type="signal peptide" evidence="1">
    <location>
        <begin position="1"/>
        <end position="32"/>
    </location>
</feature>
<dbReference type="Proteomes" id="UP001163046">
    <property type="component" value="Unassembled WGS sequence"/>
</dbReference>
<evidence type="ECO:0000256" key="1">
    <source>
        <dbReference type="SAM" id="SignalP"/>
    </source>
</evidence>
<evidence type="ECO:0000313" key="3">
    <source>
        <dbReference type="Proteomes" id="UP001163046"/>
    </source>
</evidence>
<accession>A0A9W9YUU0</accession>
<protein>
    <submittedName>
        <fullName evidence="2">Uncharacterized protein</fullName>
    </submittedName>
</protein>
<name>A0A9W9YUU0_9CNID</name>
<dbReference type="EMBL" id="MU826880">
    <property type="protein sequence ID" value="KAJ7369905.1"/>
    <property type="molecule type" value="Genomic_DNA"/>
</dbReference>
<evidence type="ECO:0000313" key="2">
    <source>
        <dbReference type="EMBL" id="KAJ7369905.1"/>
    </source>
</evidence>
<sequence>MSLGILKNHQLIFSALLLIIFVLLHSGGKTEARPADVLQPYTSEDNDTVKSLELLKNPEKPDWQESGIQDEKSLIRKLYTSEDDDTIELLLEQLENPNPDLQDSGIQDKKSAVGESDVTVAQSSRNLSNSRHARDASNPCIKRYVYRIIYNYFFIIPVCKQGCKEKLKIVTFSKGQTRAIVDDCY</sequence>
<dbReference type="OrthoDB" id="10359659at2759"/>
<keyword evidence="3" id="KW-1185">Reference proteome</keyword>
<organism evidence="2 3">
    <name type="scientific">Desmophyllum pertusum</name>
    <dbReference type="NCBI Taxonomy" id="174260"/>
    <lineage>
        <taxon>Eukaryota</taxon>
        <taxon>Metazoa</taxon>
        <taxon>Cnidaria</taxon>
        <taxon>Anthozoa</taxon>
        <taxon>Hexacorallia</taxon>
        <taxon>Scleractinia</taxon>
        <taxon>Caryophylliina</taxon>
        <taxon>Caryophylliidae</taxon>
        <taxon>Desmophyllum</taxon>
    </lineage>
</organism>
<feature type="chain" id="PRO_5040801645" evidence="1">
    <location>
        <begin position="33"/>
        <end position="185"/>
    </location>
</feature>
<reference evidence="2" key="1">
    <citation type="submission" date="2023-01" db="EMBL/GenBank/DDBJ databases">
        <title>Genome assembly of the deep-sea coral Lophelia pertusa.</title>
        <authorList>
            <person name="Herrera S."/>
            <person name="Cordes E."/>
        </authorList>
    </citation>
    <scope>NUCLEOTIDE SEQUENCE</scope>
    <source>
        <strain evidence="2">USNM1676648</strain>
        <tissue evidence="2">Polyp</tissue>
    </source>
</reference>
<comment type="caution">
    <text evidence="2">The sequence shown here is derived from an EMBL/GenBank/DDBJ whole genome shotgun (WGS) entry which is preliminary data.</text>
</comment>
<dbReference type="AlphaFoldDB" id="A0A9W9YUU0"/>